<evidence type="ECO:0000313" key="3">
    <source>
        <dbReference type="Proteomes" id="UP000023067"/>
    </source>
</evidence>
<dbReference type="EMBL" id="JDYK01000009">
    <property type="protein sequence ID" value="EWS81206.1"/>
    <property type="molecule type" value="Genomic_DNA"/>
</dbReference>
<feature type="domain" description="Ribosomal RNA large subunit methyltransferase K/L-like methyltransferase" evidence="1">
    <location>
        <begin position="151"/>
        <end position="274"/>
    </location>
</feature>
<organism evidence="2 3">
    <name type="scientific">Brachybacterium phenoliresistens</name>
    <dbReference type="NCBI Taxonomy" id="396014"/>
    <lineage>
        <taxon>Bacteria</taxon>
        <taxon>Bacillati</taxon>
        <taxon>Actinomycetota</taxon>
        <taxon>Actinomycetes</taxon>
        <taxon>Micrococcales</taxon>
        <taxon>Dermabacteraceae</taxon>
        <taxon>Brachybacterium</taxon>
    </lineage>
</organism>
<sequence length="374" mass="40644">MSTRLLALRAPSANRVYTESAGPLCVQEAHWVLRTRFAGIRVRERTLAGLDHLEITADAPVRELVPVVSTLSGVMALYEPAEPPEAAGEPADQDPTPLLRPVPLAPVLRHPSDLETTLKYPGKTNEQFTALLINTAAALSEHRDRLLEGSLTLLDPMCGRGTTLNRALRLGLSPIGAELDRKDTDAYRTFLLTWARGHRYRHSSDARRLTVRGRTIGSRFDAQLAPDKQSLRAGGQSITVLGCDTLDLGHVLPDGRMDAVVADLPYGIQHGAHHRGAVRRSPLEVLADAAPVWRRLMRAGAGMALAVNRRTAPYAEARAVLAEAGLDVVSADGAFRHRVDQAIDRDVLLAVRSDHPRAEALRALGAPEERTSHA</sequence>
<comment type="caution">
    <text evidence="2">The sequence shown here is derived from an EMBL/GenBank/DDBJ whole genome shotgun (WGS) entry which is preliminary data.</text>
</comment>
<evidence type="ECO:0000259" key="1">
    <source>
        <dbReference type="Pfam" id="PF01170"/>
    </source>
</evidence>
<dbReference type="RefSeq" id="WP_038372459.1">
    <property type="nucleotide sequence ID" value="NZ_KK069994.1"/>
</dbReference>
<dbReference type="Gene3D" id="3.40.50.150">
    <property type="entry name" value="Vaccinia Virus protein VP39"/>
    <property type="match status" value="1"/>
</dbReference>
<dbReference type="SUPFAM" id="SSF53335">
    <property type="entry name" value="S-adenosyl-L-methionine-dependent methyltransferases"/>
    <property type="match status" value="1"/>
</dbReference>
<dbReference type="eggNOG" id="COG1041">
    <property type="taxonomic scope" value="Bacteria"/>
</dbReference>
<dbReference type="Proteomes" id="UP000023067">
    <property type="component" value="Unassembled WGS sequence"/>
</dbReference>
<dbReference type="STRING" id="396014.BF93_18740"/>
<proteinExistence type="predicted"/>
<name>Z9JTT3_9MICO</name>
<dbReference type="HOGENOM" id="CLU_070253_0_0_11"/>
<dbReference type="InterPro" id="IPR000241">
    <property type="entry name" value="RlmKL-like_Mtase"/>
</dbReference>
<dbReference type="Pfam" id="PF01170">
    <property type="entry name" value="UPF0020"/>
    <property type="match status" value="1"/>
</dbReference>
<protein>
    <recommendedName>
        <fullName evidence="1">Ribosomal RNA large subunit methyltransferase K/L-like methyltransferase domain-containing protein</fullName>
    </recommendedName>
</protein>
<dbReference type="AlphaFoldDB" id="Z9JTT3"/>
<dbReference type="PATRIC" id="fig|396014.3.peg.2083"/>
<reference evidence="2 3" key="1">
    <citation type="submission" date="2014-02" db="EMBL/GenBank/DDBJ databases">
        <title>Genome sequence of Brachybacterium phenoliresistens strain W13A50.</title>
        <authorList>
            <person name="Wang X."/>
        </authorList>
    </citation>
    <scope>NUCLEOTIDE SEQUENCE [LARGE SCALE GENOMIC DNA]</scope>
    <source>
        <strain evidence="2 3">W13A50</strain>
    </source>
</reference>
<keyword evidence="3" id="KW-1185">Reference proteome</keyword>
<accession>Z9JTT3</accession>
<evidence type="ECO:0000313" key="2">
    <source>
        <dbReference type="EMBL" id="EWS81206.1"/>
    </source>
</evidence>
<gene>
    <name evidence="2" type="ORF">BF93_18740</name>
</gene>
<dbReference type="OrthoDB" id="1637728at2"/>
<dbReference type="InterPro" id="IPR029063">
    <property type="entry name" value="SAM-dependent_MTases_sf"/>
</dbReference>